<name>A0A1M7LNI1_RUMFL</name>
<reference evidence="1 2" key="1">
    <citation type="submission" date="2016-11" db="EMBL/GenBank/DDBJ databases">
        <authorList>
            <person name="Jaros S."/>
            <person name="Januszkiewicz K."/>
            <person name="Wedrychowicz H."/>
        </authorList>
    </citation>
    <scope>NUCLEOTIDE SEQUENCE [LARGE SCALE GENOMIC DNA]</scope>
    <source>
        <strain evidence="1 2">Y1</strain>
    </source>
</reference>
<evidence type="ECO:0000313" key="2">
    <source>
        <dbReference type="Proteomes" id="UP000184394"/>
    </source>
</evidence>
<dbReference type="OrthoDB" id="5393676at2"/>
<dbReference type="InterPro" id="IPR024523">
    <property type="entry name" value="DUF3793"/>
</dbReference>
<evidence type="ECO:0008006" key="3">
    <source>
        <dbReference type="Google" id="ProtNLM"/>
    </source>
</evidence>
<dbReference type="AlphaFoldDB" id="A0A1M7LNI1"/>
<accession>A0A1M7LNI1</accession>
<proteinExistence type="predicted"/>
<dbReference type="RefSeq" id="WP_072952002.1">
    <property type="nucleotide sequence ID" value="NZ_FRCT01000014.1"/>
</dbReference>
<evidence type="ECO:0000313" key="1">
    <source>
        <dbReference type="EMBL" id="SHM79783.1"/>
    </source>
</evidence>
<dbReference type="Pfam" id="PF12672">
    <property type="entry name" value="DUF3793"/>
    <property type="match status" value="1"/>
</dbReference>
<dbReference type="EMBL" id="FRCT01000014">
    <property type="protein sequence ID" value="SHM79783.1"/>
    <property type="molecule type" value="Genomic_DNA"/>
</dbReference>
<sequence>MSEVERRSIDNVMAFHSAPTLLGVKCANLISFDRNEHTMAEYLHEFAVKLSDSGLCARQLCKCRTRTLVYIYNEKMLSAWLSMPQVRDLLSEYGYPADMSTEEKLLRLASRMSCGSFPHEIGAFLGYPVGDIRGFINNSGKNCLLCGYWKVYENAEKARQTFKTYDRCREILFDRLNHCPNLFRAISKEENI</sequence>
<protein>
    <recommendedName>
        <fullName evidence="3">DUF3793 family protein</fullName>
    </recommendedName>
</protein>
<organism evidence="1 2">
    <name type="scientific">Ruminococcus flavefaciens</name>
    <dbReference type="NCBI Taxonomy" id="1265"/>
    <lineage>
        <taxon>Bacteria</taxon>
        <taxon>Bacillati</taxon>
        <taxon>Bacillota</taxon>
        <taxon>Clostridia</taxon>
        <taxon>Eubacteriales</taxon>
        <taxon>Oscillospiraceae</taxon>
        <taxon>Ruminococcus</taxon>
    </lineage>
</organism>
<dbReference type="Proteomes" id="UP000184394">
    <property type="component" value="Unassembled WGS sequence"/>
</dbReference>
<gene>
    <name evidence="1" type="ORF">SAMN04487860_11463</name>
</gene>